<dbReference type="SUPFAM" id="SSF52540">
    <property type="entry name" value="P-loop containing nucleoside triphosphate hydrolases"/>
    <property type="match status" value="1"/>
</dbReference>
<comment type="caution">
    <text evidence="8">The sequence shown here is derived from an EMBL/GenBank/DDBJ whole genome shotgun (WGS) entry which is preliminary data.</text>
</comment>
<feature type="region of interest" description="Disordered" evidence="6">
    <location>
        <begin position="448"/>
        <end position="503"/>
    </location>
</feature>
<dbReference type="InterPro" id="IPR045076">
    <property type="entry name" value="MutS"/>
</dbReference>
<dbReference type="Proteomes" id="UP001628179">
    <property type="component" value="Unassembled WGS sequence"/>
</dbReference>
<evidence type="ECO:0000259" key="7">
    <source>
        <dbReference type="PROSITE" id="PS00486"/>
    </source>
</evidence>
<feature type="region of interest" description="Disordered" evidence="6">
    <location>
        <begin position="346"/>
        <end position="417"/>
    </location>
</feature>
<dbReference type="GeneID" id="98171638"/>
<feature type="compositionally biased region" description="Basic and acidic residues" evidence="6">
    <location>
        <begin position="1718"/>
        <end position="1728"/>
    </location>
</feature>
<organism evidence="8 9">
    <name type="scientific">Madurella fahalii</name>
    <dbReference type="NCBI Taxonomy" id="1157608"/>
    <lineage>
        <taxon>Eukaryota</taxon>
        <taxon>Fungi</taxon>
        <taxon>Dikarya</taxon>
        <taxon>Ascomycota</taxon>
        <taxon>Pezizomycotina</taxon>
        <taxon>Sordariomycetes</taxon>
        <taxon>Sordariomycetidae</taxon>
        <taxon>Sordariales</taxon>
        <taxon>Sordariales incertae sedis</taxon>
        <taxon>Madurella</taxon>
    </lineage>
</organism>
<dbReference type="Pfam" id="PF00488">
    <property type="entry name" value="MutS_V"/>
    <property type="match status" value="1"/>
</dbReference>
<dbReference type="RefSeq" id="XP_070912416.1">
    <property type="nucleotide sequence ID" value="XM_071056315.1"/>
</dbReference>
<evidence type="ECO:0000256" key="6">
    <source>
        <dbReference type="SAM" id="MobiDB-lite"/>
    </source>
</evidence>
<sequence length="1763" mass="196483">MDSWAGADFGPLEPGTDKHDQFPTPETPRHSIKSQRFSRPGPGWLRKRAISGAIRNATNDTVAHPSSNYRRRRAVTTPLTQTPGGQVYPVPASSSEGDSESIPMSPTDADSSSEERPQITARLPGAYRWGDYYDMDGLRSALETDGYWETRDTSERQSILTRNLPAYRKHNLNSDFAPAPERWLRQGIRFEFDYAYGLREEAAQHPKYSELQPSSPPIRSANGERLSVFSSSLQQDPDERDVAVLGQGGPDESDYKHTTLQRKHTPIKMLTQQSPPPPIHDGLQRFNPTIQRFSRGSSRPSVTDSNSDDWLLPHPFKHNVSLPCTRGTPYEGSGIDVSLDIPVGSAVAETPRTPTRGSRHNSAVRSPYFQKGEGLSEIPRSLGTSQTPGPSGSTGIGSSFDSPLSSSPHQNLLGNVSPGFARLQLDPCNSETNDSKEEWTGLQHGLWGHQHDHSFQTGSPNELMDPESHQSVQQRSNSESPLYSLAPSSQNSSPWAQDSFHPDHVRSYTPQVCREELNPQMTQTITPQPSPHGSKPNPFGIREGINGRHKRRDGFGRGSFRSILSHSQPDSSILSPLKRKTGGPIGVHSDTITLGHSALHDHPATQPLVGAPSGRPRGDLHARVWDECHSETETANLAISDVGLGSDSENDTEDDRDVDNSGFPAATLRTIGGMNSRTPSASTEEDCVVCAISESRSSDVIGLAIINIGLGQVNITRILNDDRYQRLMETIWRMPAWPQIFLVLKKVVAEQSKSLLACYLKQHFPDAEVVPLDRAHWNESEGLRMIDRFAWRKDIKAIRSNLEHNFYASCAFSAVMAYVEDETDVVFRENSLNIKYIQPVNTMGLDRSTVTALELLQNIRHSKRASSTLFGLLNNTLTPQGRRLVRSTLLQPSMDRSVITMRHEAVEELSSNEDLFTEVRRSLKNLLHIDIERTIPWVARPVGKPRLPLQDGVAMVQGQHQIVMPSHEELQAAEKDLNHILMIKAFLGGVQILREVLEVADCASQSCKWVLEQCGPENTANISALIAETIEQDAIYSKAPIDIRNNRMWAVKAEPNSVLERARQLYRERTNEMHDYMEGLSKTFQAAEHMGSVPELRLANDNHYYLRFQWSDVERDVMRHLGSRGDTKFIGVQHWRQRSIGGVEIVNGSRRKQHYYCQTVELIQMSSQIQRQADIVTAHSDQAVVELKTSLLDHAGSLRALSEATALLDMLASFAHLATTQNYVRPIISENLVLKAARNPIVEVRKPNFVSNDVYSGDRDARFQVITGGNMSGKSTFVRSIALIQVMAQIGSFVPAQYAAIPICDRLFTRLSTEDKPENNLGTFAVEMTEMNMILRQATKDSMIIIDELGRGTSTKEGVAIAFAMSEQLIEKGCRVFFATHFTELAKVLNCTKQSSVLNVHITGESTRNGEICQISLPHTVASGPVRNEDYGLDLARRFLPERVVNNAERICKFLRDIQASKPTGPTTRSLTQNKLLLALPDLLKQAHSSTMDESALASYLKKLQTEFTIRMNTVADDDTESRDYNQSANLETEHPALEKPDEDELQRWKKKCDAAERRVMHANMVQSQERKRPAAREKDKGGLRKRNKTDAATESLSTPTPINRGSIIKELRIAACSSRNMGDTSSNFTADLPELVTEGVPELEGEVSPAGRTWPGNLPGWQQKQQRAVSISTDDSNHEDTIVDTVVGHGQHENVAETGEIQRETIQPLQRFEPLKDWYSRKSREADACPDEPGNHTTPTTSARSRSGTQEFLRSIEDDEDE</sequence>
<reference evidence="8 9" key="1">
    <citation type="submission" date="2024-09" db="EMBL/GenBank/DDBJ databases">
        <title>Itraconazole resistance in Madurella fahalii resulting from another homologue of gene encoding cytochrome P450 14-alpha sterol demethylase (CYP51).</title>
        <authorList>
            <person name="Yoshioka I."/>
            <person name="Fahal A.H."/>
            <person name="Kaneko S."/>
            <person name="Yaguchi T."/>
        </authorList>
    </citation>
    <scope>NUCLEOTIDE SEQUENCE [LARGE SCALE GENOMIC DNA]</scope>
    <source>
        <strain evidence="8 9">IFM 68171</strain>
    </source>
</reference>
<keyword evidence="3" id="KW-0067">ATP-binding</keyword>
<evidence type="ECO:0000313" key="9">
    <source>
        <dbReference type="Proteomes" id="UP001628179"/>
    </source>
</evidence>
<comment type="similarity">
    <text evidence="1">Belongs to the DNA mismatch repair MutS family.</text>
</comment>
<feature type="compositionally biased region" description="Low complexity" evidence="6">
    <location>
        <begin position="383"/>
        <end position="407"/>
    </location>
</feature>
<dbReference type="InterPro" id="IPR036187">
    <property type="entry name" value="DNA_mismatch_repair_MutS_sf"/>
</dbReference>
<dbReference type="EMBL" id="BAAFSV010000001">
    <property type="protein sequence ID" value="GAB1310683.1"/>
    <property type="molecule type" value="Genomic_DNA"/>
</dbReference>
<dbReference type="PANTHER" id="PTHR11361:SF21">
    <property type="entry name" value="MUTS PROTEIN HOMOLOG 4"/>
    <property type="match status" value="1"/>
</dbReference>
<feature type="region of interest" description="Disordered" evidence="6">
    <location>
        <begin position="1563"/>
        <end position="1604"/>
    </location>
</feature>
<feature type="region of interest" description="Disordered" evidence="6">
    <location>
        <begin position="521"/>
        <end position="620"/>
    </location>
</feature>
<evidence type="ECO:0000256" key="3">
    <source>
        <dbReference type="ARBA" id="ARBA00022840"/>
    </source>
</evidence>
<feature type="compositionally biased region" description="Polar residues" evidence="6">
    <location>
        <begin position="564"/>
        <end position="574"/>
    </location>
</feature>
<feature type="compositionally biased region" description="Basic and acidic residues" evidence="6">
    <location>
        <begin position="1532"/>
        <end position="1548"/>
    </location>
</feature>
<feature type="compositionally biased region" description="Polar residues" evidence="6">
    <location>
        <begin position="469"/>
        <end position="496"/>
    </location>
</feature>
<dbReference type="InterPro" id="IPR000432">
    <property type="entry name" value="DNA_mismatch_repair_MutS_C"/>
</dbReference>
<dbReference type="SMART" id="SM00533">
    <property type="entry name" value="MUTSd"/>
    <property type="match status" value="1"/>
</dbReference>
<evidence type="ECO:0000256" key="5">
    <source>
        <dbReference type="ARBA" id="ARBA00023254"/>
    </source>
</evidence>
<feature type="region of interest" description="Disordered" evidence="6">
    <location>
        <begin position="1"/>
        <end position="118"/>
    </location>
</feature>
<evidence type="ECO:0000256" key="4">
    <source>
        <dbReference type="ARBA" id="ARBA00023125"/>
    </source>
</evidence>
<feature type="compositionally biased region" description="Polar residues" evidence="6">
    <location>
        <begin position="92"/>
        <end position="110"/>
    </location>
</feature>
<dbReference type="SMART" id="SM00534">
    <property type="entry name" value="MUTSac"/>
    <property type="match status" value="1"/>
</dbReference>
<dbReference type="InterPro" id="IPR027417">
    <property type="entry name" value="P-loop_NTPase"/>
</dbReference>
<feature type="region of interest" description="Disordered" evidence="6">
    <location>
        <begin position="1519"/>
        <end position="1548"/>
    </location>
</feature>
<keyword evidence="2" id="KW-0547">Nucleotide-binding</keyword>
<dbReference type="Gene3D" id="1.10.1420.10">
    <property type="match status" value="1"/>
</dbReference>
<keyword evidence="4" id="KW-0238">DNA-binding</keyword>
<evidence type="ECO:0000256" key="2">
    <source>
        <dbReference type="ARBA" id="ARBA00022741"/>
    </source>
</evidence>
<dbReference type="PROSITE" id="PS00486">
    <property type="entry name" value="DNA_MISMATCH_REPAIR_2"/>
    <property type="match status" value="1"/>
</dbReference>
<feature type="compositionally biased region" description="Polar residues" evidence="6">
    <location>
        <begin position="56"/>
        <end position="68"/>
    </location>
</feature>
<dbReference type="PANTHER" id="PTHR11361">
    <property type="entry name" value="DNA MISMATCH REPAIR PROTEIN MUTS FAMILY MEMBER"/>
    <property type="match status" value="1"/>
</dbReference>
<feature type="region of interest" description="Disordered" evidence="6">
    <location>
        <begin position="638"/>
        <end position="679"/>
    </location>
</feature>
<feature type="compositionally biased region" description="Polar residues" evidence="6">
    <location>
        <begin position="352"/>
        <end position="364"/>
    </location>
</feature>
<keyword evidence="5" id="KW-0469">Meiosis</keyword>
<protein>
    <submittedName>
        <fullName evidence="8">MutS protein msh4</fullName>
    </submittedName>
</protein>
<evidence type="ECO:0000313" key="8">
    <source>
        <dbReference type="EMBL" id="GAB1310683.1"/>
    </source>
</evidence>
<dbReference type="InterPro" id="IPR007696">
    <property type="entry name" value="DNA_mismatch_repair_MutS_core"/>
</dbReference>
<feature type="compositionally biased region" description="Polar residues" evidence="6">
    <location>
        <begin position="1591"/>
        <end position="1604"/>
    </location>
</feature>
<gene>
    <name evidence="8" type="primary">MSH4</name>
    <name evidence="8" type="ORF">MFIFM68171_00893</name>
</gene>
<keyword evidence="9" id="KW-1185">Reference proteome</keyword>
<feature type="compositionally biased region" description="Polar residues" evidence="6">
    <location>
        <begin position="1736"/>
        <end position="1753"/>
    </location>
</feature>
<feature type="compositionally biased region" description="Acidic residues" evidence="6">
    <location>
        <begin position="648"/>
        <end position="657"/>
    </location>
</feature>
<feature type="region of interest" description="Disordered" evidence="6">
    <location>
        <begin position="1718"/>
        <end position="1763"/>
    </location>
</feature>
<proteinExistence type="inferred from homology"/>
<dbReference type="Gene3D" id="3.40.50.300">
    <property type="entry name" value="P-loop containing nucleotide triphosphate hydrolases"/>
    <property type="match status" value="1"/>
</dbReference>
<dbReference type="SUPFAM" id="SSF48334">
    <property type="entry name" value="DNA repair protein MutS, domain III"/>
    <property type="match status" value="1"/>
</dbReference>
<dbReference type="Pfam" id="PF05192">
    <property type="entry name" value="MutS_III"/>
    <property type="match status" value="1"/>
</dbReference>
<dbReference type="CDD" id="cd03243">
    <property type="entry name" value="ABC_MutS_homologs"/>
    <property type="match status" value="1"/>
</dbReference>
<evidence type="ECO:0000256" key="1">
    <source>
        <dbReference type="ARBA" id="ARBA00006271"/>
    </source>
</evidence>
<name>A0ABQ0FYW6_9PEZI</name>
<feature type="compositionally biased region" description="Basic and acidic residues" evidence="6">
    <location>
        <begin position="1569"/>
        <end position="1583"/>
    </location>
</feature>
<feature type="domain" description="DNA mismatch repair proteins mutS family" evidence="7">
    <location>
        <begin position="1342"/>
        <end position="1358"/>
    </location>
</feature>
<accession>A0ABQ0FYW6</accession>